<gene>
    <name evidence="1" type="ORF">METZ01_LOCUS403426</name>
</gene>
<organism evidence="1">
    <name type="scientific">marine metagenome</name>
    <dbReference type="NCBI Taxonomy" id="408172"/>
    <lineage>
        <taxon>unclassified sequences</taxon>
        <taxon>metagenomes</taxon>
        <taxon>ecological metagenomes</taxon>
    </lineage>
</organism>
<evidence type="ECO:0000313" key="1">
    <source>
        <dbReference type="EMBL" id="SVD50572.1"/>
    </source>
</evidence>
<name>A0A382VVN5_9ZZZZ</name>
<dbReference type="AlphaFoldDB" id="A0A382VVN5"/>
<sequence>MITLLIADDHPLYRDALRGALSLS</sequence>
<reference evidence="1" key="1">
    <citation type="submission" date="2018-05" db="EMBL/GenBank/DDBJ databases">
        <authorList>
            <person name="Lanie J.A."/>
            <person name="Ng W.-L."/>
            <person name="Kazmierczak K.M."/>
            <person name="Andrzejewski T.M."/>
            <person name="Davidsen T.M."/>
            <person name="Wayne K.J."/>
            <person name="Tettelin H."/>
            <person name="Glass J.I."/>
            <person name="Rusch D."/>
            <person name="Podicherti R."/>
            <person name="Tsui H.-C.T."/>
            <person name="Winkler M.E."/>
        </authorList>
    </citation>
    <scope>NUCLEOTIDE SEQUENCE</scope>
</reference>
<protein>
    <submittedName>
        <fullName evidence="1">Uncharacterized protein</fullName>
    </submittedName>
</protein>
<dbReference type="EMBL" id="UINC01154987">
    <property type="protein sequence ID" value="SVD50572.1"/>
    <property type="molecule type" value="Genomic_DNA"/>
</dbReference>
<proteinExistence type="predicted"/>
<feature type="non-terminal residue" evidence="1">
    <location>
        <position position="24"/>
    </location>
</feature>
<accession>A0A382VVN5</accession>